<evidence type="ECO:0000256" key="1">
    <source>
        <dbReference type="PROSITE-ProRule" id="PRU00339"/>
    </source>
</evidence>
<dbReference type="PROSITE" id="PS50005">
    <property type="entry name" value="TPR"/>
    <property type="match status" value="1"/>
</dbReference>
<reference evidence="2 3" key="1">
    <citation type="journal article" date="2015" name="Stand. Genomic Sci.">
        <title>High quality draft genome sequence of the moderately halophilic bacterium Pontibacillus yanchengensis Y32(T) and comparison among Pontibacillus genomes.</title>
        <authorList>
            <person name="Huang J."/>
            <person name="Qiao Z.X."/>
            <person name="Tang J.W."/>
            <person name="Wang G."/>
        </authorList>
    </citation>
    <scope>NUCLEOTIDE SEQUENCE [LARGE SCALE GENOMIC DNA]</scope>
    <source>
        <strain evidence="2 3">Y32</strain>
    </source>
</reference>
<accession>A0A0A2TAS4</accession>
<dbReference type="SMART" id="SM00028">
    <property type="entry name" value="TPR"/>
    <property type="match status" value="3"/>
</dbReference>
<dbReference type="SUPFAM" id="SSF48452">
    <property type="entry name" value="TPR-like"/>
    <property type="match status" value="2"/>
</dbReference>
<dbReference type="Gene3D" id="1.25.40.10">
    <property type="entry name" value="Tetratricopeptide repeat domain"/>
    <property type="match status" value="1"/>
</dbReference>
<dbReference type="Proteomes" id="UP000030147">
    <property type="component" value="Unassembled WGS sequence"/>
</dbReference>
<keyword evidence="3" id="KW-1185">Reference proteome</keyword>
<dbReference type="RefSeq" id="WP_036818876.1">
    <property type="nucleotide sequence ID" value="NZ_AVBF01000021.1"/>
</dbReference>
<organism evidence="2 3">
    <name type="scientific">Pontibacillus yanchengensis Y32</name>
    <dbReference type="NCBI Taxonomy" id="1385514"/>
    <lineage>
        <taxon>Bacteria</taxon>
        <taxon>Bacillati</taxon>
        <taxon>Bacillota</taxon>
        <taxon>Bacilli</taxon>
        <taxon>Bacillales</taxon>
        <taxon>Bacillaceae</taxon>
        <taxon>Pontibacillus</taxon>
    </lineage>
</organism>
<gene>
    <name evidence="2" type="ORF">N782_09920</name>
</gene>
<dbReference type="InterPro" id="IPR011990">
    <property type="entry name" value="TPR-like_helical_dom_sf"/>
</dbReference>
<comment type="caution">
    <text evidence="2">The sequence shown here is derived from an EMBL/GenBank/DDBJ whole genome shotgun (WGS) entry which is preliminary data.</text>
</comment>
<dbReference type="EMBL" id="AVBF01000021">
    <property type="protein sequence ID" value="KGP72892.1"/>
    <property type="molecule type" value="Genomic_DNA"/>
</dbReference>
<proteinExistence type="predicted"/>
<evidence type="ECO:0000313" key="2">
    <source>
        <dbReference type="EMBL" id="KGP72892.1"/>
    </source>
</evidence>
<feature type="repeat" description="TPR" evidence="1">
    <location>
        <begin position="23"/>
        <end position="56"/>
    </location>
</feature>
<evidence type="ECO:0008006" key="4">
    <source>
        <dbReference type="Google" id="ProtNLM"/>
    </source>
</evidence>
<dbReference type="OrthoDB" id="600613at2"/>
<name>A0A0A2TAS4_9BACI</name>
<dbReference type="InterPro" id="IPR019734">
    <property type="entry name" value="TPR_rpt"/>
</dbReference>
<dbReference type="eggNOG" id="COG0457">
    <property type="taxonomic scope" value="Bacteria"/>
</dbReference>
<keyword evidence="1" id="KW-0802">TPR repeat</keyword>
<dbReference type="AlphaFoldDB" id="A0A0A2TAS4"/>
<evidence type="ECO:0000313" key="3">
    <source>
        <dbReference type="Proteomes" id="UP000030147"/>
    </source>
</evidence>
<protein>
    <recommendedName>
        <fullName evidence="4">Tetratricopeptide repeat protein</fullName>
    </recommendedName>
</protein>
<dbReference type="STRING" id="1385514.N782_09920"/>
<sequence>MHNSTNTTGEAMHPNVIPFNPEGDFYFSKGVQAFQRRDFDKAIKWINRSIELSPKQPLYQCQLSVVHTEIGNYHSANQVLMDVLAEFGHEYVDCFYLIANNYAHLGLFHDAMKYAKEYMQKAPNGDFKEEAEQLLTLVDIDEEDDDDEDWAMEEEDELMRYQESAFYHLERQEWQEALPILDDMTRYFPSYFPAKHDYAMALFFNGNQIDAIELEEHWKQENPSSIHTLCNLSVFYHLAGKPEAANEHIQQLRNVYPIHEQQQLKIAVTLAQVGFYQEAYERFVVLPKSKLKGHLSYYKWFSISAYQRGEPSRALTLWEEGCLRHPSLSQQGGPWDQA</sequence>